<evidence type="ECO:0000313" key="2">
    <source>
        <dbReference type="Proteomes" id="UP001062263"/>
    </source>
</evidence>
<keyword evidence="2" id="KW-1185">Reference proteome</keyword>
<accession>A0ABN6QJU7</accession>
<reference evidence="1" key="1">
    <citation type="submission" date="2022-06" db="EMBL/GenBank/DDBJ databases">
        <title>Akkermansia biwalacus sp. nov., an anaerobic mucin-degrading bacterium isolated from human intestine.</title>
        <authorList>
            <person name="Kobayashi Y."/>
            <person name="Inoue S."/>
            <person name="Kawahara T."/>
            <person name="Kohda N."/>
        </authorList>
    </citation>
    <scope>NUCLEOTIDE SEQUENCE</scope>
    <source>
        <strain evidence="1">WON2089</strain>
    </source>
</reference>
<dbReference type="EMBL" id="AP025943">
    <property type="protein sequence ID" value="BDL43145.1"/>
    <property type="molecule type" value="Genomic_DNA"/>
</dbReference>
<evidence type="ECO:0008006" key="3">
    <source>
        <dbReference type="Google" id="ProtNLM"/>
    </source>
</evidence>
<gene>
    <name evidence="1" type="ORF">Abiwalacus_07190</name>
</gene>
<name>A0ABN6QJU7_9BACT</name>
<sequence>MNPSYSLTGTQAAVLILAQSVSGQTSDELIGSFHSEERGRVRQIIRLLERRGLLIRQTGEDDPFVFPRTWHPTWDGRIALLEWAAYLGNIRLVGRNTPESNGSRIVIEQEVHHNPSSVC</sequence>
<proteinExistence type="predicted"/>
<dbReference type="Proteomes" id="UP001062263">
    <property type="component" value="Chromosome"/>
</dbReference>
<organism evidence="1 2">
    <name type="scientific">Akkermansia biwaensis</name>
    <dbReference type="NCBI Taxonomy" id="2946555"/>
    <lineage>
        <taxon>Bacteria</taxon>
        <taxon>Pseudomonadati</taxon>
        <taxon>Verrucomicrobiota</taxon>
        <taxon>Verrucomicrobiia</taxon>
        <taxon>Verrucomicrobiales</taxon>
        <taxon>Akkermansiaceae</taxon>
        <taxon>Akkermansia</taxon>
    </lineage>
</organism>
<dbReference type="RefSeq" id="WP_215434525.1">
    <property type="nucleotide sequence ID" value="NZ_AP025943.1"/>
</dbReference>
<evidence type="ECO:0000313" key="1">
    <source>
        <dbReference type="EMBL" id="BDL43145.1"/>
    </source>
</evidence>
<protein>
    <recommendedName>
        <fullName evidence="3">MarR family transcriptional regulator</fullName>
    </recommendedName>
</protein>